<keyword evidence="3 15" id="KW-0808">Transferase</keyword>
<dbReference type="Pfam" id="PF00644">
    <property type="entry name" value="PARP"/>
    <property type="match status" value="1"/>
</dbReference>
<comment type="similarity">
    <text evidence="13">Belongs to the ARTD/PARP family.</text>
</comment>
<evidence type="ECO:0000256" key="1">
    <source>
        <dbReference type="ARBA" id="ARBA00004123"/>
    </source>
</evidence>
<evidence type="ECO:0000256" key="12">
    <source>
        <dbReference type="ARBA" id="ARBA00023242"/>
    </source>
</evidence>
<dbReference type="GO" id="GO:0006302">
    <property type="term" value="P:double-strand break repair"/>
    <property type="evidence" value="ECO:0007669"/>
    <property type="project" value="TreeGrafter"/>
</dbReference>
<keyword evidence="6" id="KW-0677">Repeat</keyword>
<dbReference type="InterPro" id="IPR008893">
    <property type="entry name" value="WGR_domain"/>
</dbReference>
<feature type="domain" description="BRCT" evidence="17">
    <location>
        <begin position="5"/>
        <end position="105"/>
    </location>
</feature>
<dbReference type="SUPFAM" id="SSF47587">
    <property type="entry name" value="Domain of poly(ADP-ribose) polymerase"/>
    <property type="match status" value="1"/>
</dbReference>
<evidence type="ECO:0000256" key="6">
    <source>
        <dbReference type="ARBA" id="ARBA00022737"/>
    </source>
</evidence>
<dbReference type="InterPro" id="IPR001357">
    <property type="entry name" value="BRCT_dom"/>
</dbReference>
<keyword evidence="2 15" id="KW-0328">Glycosyltransferase</keyword>
<name>A0A8H7ACN6_9EURO</name>
<comment type="catalytic activity">
    <reaction evidence="14">
        <text>NAD(+) + (ADP-D-ribosyl)n-acceptor = nicotinamide + (ADP-D-ribosyl)n+1-acceptor + H(+).</text>
        <dbReference type="EC" id="2.4.2.30"/>
    </reaction>
</comment>
<keyword evidence="12" id="KW-0539">Nucleus</keyword>
<feature type="region of interest" description="Disordered" evidence="16">
    <location>
        <begin position="282"/>
        <end position="312"/>
    </location>
</feature>
<protein>
    <recommendedName>
        <fullName evidence="15">Poly [ADP-ribose] polymerase</fullName>
        <shortName evidence="15">PARP</shortName>
        <ecNumber evidence="15">2.4.2.-</ecNumber>
    </recommendedName>
</protein>
<dbReference type="InterPro" id="IPR036930">
    <property type="entry name" value="WGR_dom_sf"/>
</dbReference>
<dbReference type="AlphaFoldDB" id="A0A8H7ACN6"/>
<accession>A0A8H7ACN6</accession>
<feature type="domain" description="PARP alpha-helical" evidence="19">
    <location>
        <begin position="314"/>
        <end position="440"/>
    </location>
</feature>
<evidence type="ECO:0000259" key="17">
    <source>
        <dbReference type="PROSITE" id="PS50172"/>
    </source>
</evidence>
<dbReference type="EC" id="2.4.2.-" evidence="15"/>
<evidence type="ECO:0000256" key="4">
    <source>
        <dbReference type="ARBA" id="ARBA00022695"/>
    </source>
</evidence>
<dbReference type="FunFam" id="3.90.228.10:FF:000002">
    <property type="entry name" value="Poly [ADP-ribose] polymerase"/>
    <property type="match status" value="1"/>
</dbReference>
<evidence type="ECO:0000259" key="19">
    <source>
        <dbReference type="PROSITE" id="PS51060"/>
    </source>
</evidence>
<keyword evidence="9" id="KW-0862">Zinc</keyword>
<dbReference type="GO" id="GO:0003950">
    <property type="term" value="F:NAD+ poly-ADP-ribosyltransferase activity"/>
    <property type="evidence" value="ECO:0007669"/>
    <property type="project" value="UniProtKB-UniRule"/>
</dbReference>
<dbReference type="GO" id="GO:0070212">
    <property type="term" value="P:protein poly-ADP-ribosylation"/>
    <property type="evidence" value="ECO:0007669"/>
    <property type="project" value="TreeGrafter"/>
</dbReference>
<dbReference type="SMART" id="SM00292">
    <property type="entry name" value="BRCT"/>
    <property type="match status" value="1"/>
</dbReference>
<dbReference type="PANTHER" id="PTHR10459">
    <property type="entry name" value="DNA LIGASE"/>
    <property type="match status" value="1"/>
</dbReference>
<dbReference type="Pfam" id="PF05406">
    <property type="entry name" value="WGR"/>
    <property type="match status" value="1"/>
</dbReference>
<dbReference type="Proteomes" id="UP000606974">
    <property type="component" value="Unassembled WGS sequence"/>
</dbReference>
<dbReference type="InterPro" id="IPR036616">
    <property type="entry name" value="Poly(ADP-ribose)pol_reg_dom_sf"/>
</dbReference>
<proteinExistence type="inferred from homology"/>
<dbReference type="Gene3D" id="3.40.50.10190">
    <property type="entry name" value="BRCT domain"/>
    <property type="match status" value="1"/>
</dbReference>
<feature type="domain" description="WGR" evidence="20">
    <location>
        <begin position="178"/>
        <end position="274"/>
    </location>
</feature>
<evidence type="ECO:0000256" key="8">
    <source>
        <dbReference type="ARBA" id="ARBA00022771"/>
    </source>
</evidence>
<evidence type="ECO:0000256" key="5">
    <source>
        <dbReference type="ARBA" id="ARBA00022723"/>
    </source>
</evidence>
<dbReference type="Gene3D" id="2.20.140.10">
    <property type="entry name" value="WGR domain"/>
    <property type="match status" value="1"/>
</dbReference>
<keyword evidence="11" id="KW-0238">DNA-binding</keyword>
<dbReference type="PROSITE" id="PS51059">
    <property type="entry name" value="PARP_CATALYTIC"/>
    <property type="match status" value="1"/>
</dbReference>
<keyword evidence="4" id="KW-0548">Nucleotidyltransferase</keyword>
<dbReference type="InterPro" id="IPR050800">
    <property type="entry name" value="ARTD/PARP"/>
</dbReference>
<dbReference type="CDD" id="cd07997">
    <property type="entry name" value="WGR_PARP"/>
    <property type="match status" value="1"/>
</dbReference>
<gene>
    <name evidence="21" type="ORF">GJ744_000628</name>
</gene>
<comment type="subcellular location">
    <subcellularLocation>
        <location evidence="1">Nucleus</location>
    </subcellularLocation>
</comment>
<keyword evidence="7" id="KW-0013">ADP-ribosylation</keyword>
<feature type="region of interest" description="Disordered" evidence="16">
    <location>
        <begin position="113"/>
        <end position="162"/>
    </location>
</feature>
<reference evidence="21" key="1">
    <citation type="submission" date="2020-02" db="EMBL/GenBank/DDBJ databases">
        <authorList>
            <person name="Palmer J.M."/>
        </authorList>
    </citation>
    <scope>NUCLEOTIDE SEQUENCE</scope>
    <source>
        <strain evidence="21">EPUS1.4</strain>
        <tissue evidence="21">Thallus</tissue>
    </source>
</reference>
<keyword evidence="22" id="KW-1185">Reference proteome</keyword>
<evidence type="ECO:0000259" key="18">
    <source>
        <dbReference type="PROSITE" id="PS51059"/>
    </source>
</evidence>
<evidence type="ECO:0000256" key="13">
    <source>
        <dbReference type="ARBA" id="ARBA00024347"/>
    </source>
</evidence>
<dbReference type="OrthoDB" id="2017365at2759"/>
<dbReference type="CDD" id="cd01437">
    <property type="entry name" value="parp_like"/>
    <property type="match status" value="1"/>
</dbReference>
<dbReference type="Gene3D" id="3.90.228.10">
    <property type="match status" value="1"/>
</dbReference>
<dbReference type="SUPFAM" id="SSF52113">
    <property type="entry name" value="BRCT domain"/>
    <property type="match status" value="1"/>
</dbReference>
<dbReference type="EMBL" id="JAACFV010000105">
    <property type="protein sequence ID" value="KAF7505619.1"/>
    <property type="molecule type" value="Genomic_DNA"/>
</dbReference>
<dbReference type="GO" id="GO:0005730">
    <property type="term" value="C:nucleolus"/>
    <property type="evidence" value="ECO:0007669"/>
    <property type="project" value="TreeGrafter"/>
</dbReference>
<organism evidence="21 22">
    <name type="scientific">Endocarpon pusillum</name>
    <dbReference type="NCBI Taxonomy" id="364733"/>
    <lineage>
        <taxon>Eukaryota</taxon>
        <taxon>Fungi</taxon>
        <taxon>Dikarya</taxon>
        <taxon>Ascomycota</taxon>
        <taxon>Pezizomycotina</taxon>
        <taxon>Eurotiomycetes</taxon>
        <taxon>Chaetothyriomycetidae</taxon>
        <taxon>Verrucariales</taxon>
        <taxon>Verrucariaceae</taxon>
        <taxon>Endocarpon</taxon>
    </lineage>
</organism>
<evidence type="ECO:0000256" key="16">
    <source>
        <dbReference type="SAM" id="MobiDB-lite"/>
    </source>
</evidence>
<feature type="domain" description="PARP catalytic" evidence="18">
    <location>
        <begin position="452"/>
        <end position="686"/>
    </location>
</feature>
<dbReference type="FunFam" id="1.20.142.10:FF:000002">
    <property type="entry name" value="Poly [ADP-ribose] polymerase"/>
    <property type="match status" value="1"/>
</dbReference>
<evidence type="ECO:0000313" key="22">
    <source>
        <dbReference type="Proteomes" id="UP000606974"/>
    </source>
</evidence>
<evidence type="ECO:0000256" key="2">
    <source>
        <dbReference type="ARBA" id="ARBA00022676"/>
    </source>
</evidence>
<keyword evidence="5" id="KW-0479">Metal-binding</keyword>
<dbReference type="InterPro" id="IPR004102">
    <property type="entry name" value="Poly(ADP-ribose)pol_reg_dom"/>
</dbReference>
<evidence type="ECO:0000256" key="7">
    <source>
        <dbReference type="ARBA" id="ARBA00022765"/>
    </source>
</evidence>
<evidence type="ECO:0000256" key="11">
    <source>
        <dbReference type="ARBA" id="ARBA00023125"/>
    </source>
</evidence>
<dbReference type="Pfam" id="PF00533">
    <property type="entry name" value="BRCT"/>
    <property type="match status" value="1"/>
</dbReference>
<evidence type="ECO:0000313" key="21">
    <source>
        <dbReference type="EMBL" id="KAF7505619.1"/>
    </source>
</evidence>
<evidence type="ECO:0000256" key="9">
    <source>
        <dbReference type="ARBA" id="ARBA00022833"/>
    </source>
</evidence>
<evidence type="ECO:0000256" key="15">
    <source>
        <dbReference type="RuleBase" id="RU362114"/>
    </source>
</evidence>
<evidence type="ECO:0000256" key="10">
    <source>
        <dbReference type="ARBA" id="ARBA00023027"/>
    </source>
</evidence>
<dbReference type="SUPFAM" id="SSF56399">
    <property type="entry name" value="ADP-ribosylation"/>
    <property type="match status" value="1"/>
</dbReference>
<keyword evidence="10 15" id="KW-0520">NAD</keyword>
<dbReference type="InterPro" id="IPR012317">
    <property type="entry name" value="Poly(ADP-ribose)pol_cat_dom"/>
</dbReference>
<dbReference type="GO" id="GO:0003677">
    <property type="term" value="F:DNA binding"/>
    <property type="evidence" value="ECO:0007669"/>
    <property type="project" value="UniProtKB-KW"/>
</dbReference>
<dbReference type="InterPro" id="IPR036420">
    <property type="entry name" value="BRCT_dom_sf"/>
</dbReference>
<dbReference type="GO" id="GO:0008270">
    <property type="term" value="F:zinc ion binding"/>
    <property type="evidence" value="ECO:0007669"/>
    <property type="project" value="UniProtKB-KW"/>
</dbReference>
<dbReference type="GO" id="GO:0016779">
    <property type="term" value="F:nucleotidyltransferase activity"/>
    <property type="evidence" value="ECO:0007669"/>
    <property type="project" value="UniProtKB-KW"/>
</dbReference>
<dbReference type="PROSITE" id="PS50172">
    <property type="entry name" value="BRCT"/>
    <property type="match status" value="1"/>
</dbReference>
<dbReference type="FunFam" id="2.20.140.10:FF:000001">
    <property type="entry name" value="Poly [ADP-ribose] polymerase"/>
    <property type="match status" value="1"/>
</dbReference>
<dbReference type="PROSITE" id="PS51977">
    <property type="entry name" value="WGR"/>
    <property type="match status" value="1"/>
</dbReference>
<evidence type="ECO:0000259" key="20">
    <source>
        <dbReference type="PROSITE" id="PS51977"/>
    </source>
</evidence>
<dbReference type="PANTHER" id="PTHR10459:SF60">
    <property type="entry name" value="POLY [ADP-RIBOSE] POLYMERASE 2"/>
    <property type="match status" value="1"/>
</dbReference>
<evidence type="ECO:0000256" key="3">
    <source>
        <dbReference type="ARBA" id="ARBA00022679"/>
    </source>
</evidence>
<dbReference type="Gene3D" id="1.20.142.10">
    <property type="entry name" value="Poly(ADP-ribose) polymerase, regulatory domain"/>
    <property type="match status" value="1"/>
</dbReference>
<dbReference type="SMART" id="SM00773">
    <property type="entry name" value="WGR"/>
    <property type="match status" value="1"/>
</dbReference>
<dbReference type="PROSITE" id="PS51060">
    <property type="entry name" value="PARP_ALPHA_HD"/>
    <property type="match status" value="1"/>
</dbReference>
<comment type="caution">
    <text evidence="21">The sequence shown here is derived from an EMBL/GenBank/DDBJ whole genome shotgun (WGS) entry which is preliminary data.</text>
</comment>
<keyword evidence="8" id="KW-0863">Zinc-finger</keyword>
<sequence>MAPPPGSNSLAGCTVVLAGSHTVCSDLSSHSIGDLKTYIADQGGAFRSKVTDECTHLVANQKQYDAKGAKVKQAMDNVDIKIVSYDWLVKALSSKKRVDDTSYLLGVGSSATTDGTAAKGGQASKPKKRKRTDPSDDEDETVVDSATRPKKQISNSVSASKKAPVNVPVDEWCNIKDSHSVYQADDGTIYDVTLNQTNAGRNNNKFYRIQLLVDGTERDYVTWTRWGRVGEGGQSAMLGSGSLDDALAQFEKKFKDKTGHKWDSRHEPAKKGKYTYIERNYEESDDDGQDDLHQAGTRRSSKQSLDNNEAATVESKLPKEVQNLISFIFNTDMFNQTMASMDYDAHKMPLGKLSKRTLTQGYQILKDIAAVVGDHSLAQSQYGQSLGQTLEDLSNRYFSTIPHAFGRNRPPVIRDDRLMKREIELIESLTDMQLAHEIMKTARGDKVKQDIHLIDRQYEGLGMQEMTPLDSKSEEFKQLQDYLIKSAGKTHDIKYKVQDIFRIERQGERDRFAKSPYASIKNSDRRLLWHGSRSTNYGGILSQGLRIAPPEAPVSGYMFGKGVYLADISTKSANYCWASSSGGTGLLLLCEVELGAPPLKLKDADSNAGETARKEGCISTLGVGGTAPKGWKEASCVHADLKGVKMPDTSMEPGPTDENHAYLQYNEYIVYDVSQVRLRYLLRVQM</sequence>
<evidence type="ECO:0000256" key="14">
    <source>
        <dbReference type="ARBA" id="ARBA00033987"/>
    </source>
</evidence>
<dbReference type="Pfam" id="PF02877">
    <property type="entry name" value="PARP_reg"/>
    <property type="match status" value="1"/>
</dbReference>
<dbReference type="GO" id="GO:1990404">
    <property type="term" value="F:NAD+-protein mono-ADP-ribosyltransferase activity"/>
    <property type="evidence" value="ECO:0007669"/>
    <property type="project" value="TreeGrafter"/>
</dbReference>
<dbReference type="SUPFAM" id="SSF142921">
    <property type="entry name" value="WGR domain-like"/>
    <property type="match status" value="1"/>
</dbReference>